<accession>A0ABQ7U4Q9</accession>
<evidence type="ECO:0000313" key="2">
    <source>
        <dbReference type="EMBL" id="KAH0741926.1"/>
    </source>
</evidence>
<name>A0ABQ7U4Q9_SOLTU</name>
<organism evidence="2 3">
    <name type="scientific">Solanum tuberosum</name>
    <name type="common">Potato</name>
    <dbReference type="NCBI Taxonomy" id="4113"/>
    <lineage>
        <taxon>Eukaryota</taxon>
        <taxon>Viridiplantae</taxon>
        <taxon>Streptophyta</taxon>
        <taxon>Embryophyta</taxon>
        <taxon>Tracheophyta</taxon>
        <taxon>Spermatophyta</taxon>
        <taxon>Magnoliopsida</taxon>
        <taxon>eudicotyledons</taxon>
        <taxon>Gunneridae</taxon>
        <taxon>Pentapetalae</taxon>
        <taxon>asterids</taxon>
        <taxon>lamiids</taxon>
        <taxon>Solanales</taxon>
        <taxon>Solanaceae</taxon>
        <taxon>Solanoideae</taxon>
        <taxon>Solaneae</taxon>
        <taxon>Solanum</taxon>
    </lineage>
</organism>
<gene>
    <name evidence="2" type="ORF">KY290_034969</name>
</gene>
<evidence type="ECO:0000313" key="3">
    <source>
        <dbReference type="Proteomes" id="UP000826656"/>
    </source>
</evidence>
<proteinExistence type="predicted"/>
<reference evidence="2 3" key="1">
    <citation type="journal article" date="2021" name="bioRxiv">
        <title>Chromosome-scale and haplotype-resolved genome assembly of a tetraploid potato cultivar.</title>
        <authorList>
            <person name="Sun H."/>
            <person name="Jiao W.-B."/>
            <person name="Krause K."/>
            <person name="Campoy J.A."/>
            <person name="Goel M."/>
            <person name="Folz-Donahue K."/>
            <person name="Kukat C."/>
            <person name="Huettel B."/>
            <person name="Schneeberger K."/>
        </authorList>
    </citation>
    <scope>NUCLEOTIDE SEQUENCE [LARGE SCALE GENOMIC DNA]</scope>
    <source>
        <strain evidence="2">SolTubOtavaFocal</strain>
        <tissue evidence="2">Leaves</tissue>
    </source>
</reference>
<comment type="caution">
    <text evidence="2">The sequence shown here is derived from an EMBL/GenBank/DDBJ whole genome shotgun (WGS) entry which is preliminary data.</text>
</comment>
<keyword evidence="3" id="KW-1185">Reference proteome</keyword>
<dbReference type="Proteomes" id="UP000826656">
    <property type="component" value="Unassembled WGS sequence"/>
</dbReference>
<dbReference type="Pfam" id="PF13966">
    <property type="entry name" value="zf-RVT"/>
    <property type="match status" value="1"/>
</dbReference>
<sequence>MYIQLIGQQPRIEWKCFMFKNDPSGKAIFTMWLQFQNRLLTGYRLSSWGMDVGNTCVFCQGHDESRDHLFAECSFSRNVWSRLLMWLRGRPYKAMTWQQHFTWAMRNAKGRTVEARIFRVVYAETIHGV</sequence>
<protein>
    <recommendedName>
        <fullName evidence="1">Reverse transcriptase zinc-binding domain-containing protein</fullName>
    </recommendedName>
</protein>
<dbReference type="InterPro" id="IPR026960">
    <property type="entry name" value="RVT-Znf"/>
</dbReference>
<feature type="domain" description="Reverse transcriptase zinc-binding" evidence="1">
    <location>
        <begin position="2"/>
        <end position="80"/>
    </location>
</feature>
<evidence type="ECO:0000259" key="1">
    <source>
        <dbReference type="Pfam" id="PF13966"/>
    </source>
</evidence>
<dbReference type="EMBL" id="JAIVGD010000026">
    <property type="protein sequence ID" value="KAH0741926.1"/>
    <property type="molecule type" value="Genomic_DNA"/>
</dbReference>